<keyword evidence="2" id="KW-0150">Chloroplast</keyword>
<dbReference type="EMBL" id="MF101410">
    <property type="protein sequence ID" value="ARW59888.1"/>
    <property type="molecule type" value="Genomic_DNA"/>
</dbReference>
<organism evidence="2">
    <name type="scientific">Laurenciella marilzae</name>
    <dbReference type="NCBI Taxonomy" id="1413812"/>
    <lineage>
        <taxon>Eukaryota</taxon>
        <taxon>Rhodophyta</taxon>
        <taxon>Florideophyceae</taxon>
        <taxon>Rhodymeniophycidae</taxon>
        <taxon>Ceramiales</taxon>
        <taxon>Rhodomelaceae</taxon>
        <taxon>Laurencieae</taxon>
        <taxon>Laurenciella</taxon>
    </lineage>
</organism>
<keyword evidence="1" id="KW-1133">Transmembrane helix</keyword>
<sequence>MTNINTYNLCINFISLGIFYIYKKKYNIAIHKYFLKMVRDVYKLHKKINYYQLDKMANLILKSYVIYKKSYKLKQYIRKFNYLYLKNDKYYNKYKYLDHISKIEVNKIAITNLYLITKLIGKQGIYTLIKYLIH</sequence>
<keyword evidence="2" id="KW-0934">Plastid</keyword>
<proteinExistence type="predicted"/>
<evidence type="ECO:0000256" key="1">
    <source>
        <dbReference type="SAM" id="Phobius"/>
    </source>
</evidence>
<dbReference type="RefSeq" id="YP_009391744.1">
    <property type="nucleotide sequence ID" value="NC_035259.1"/>
</dbReference>
<feature type="transmembrane region" description="Helical" evidence="1">
    <location>
        <begin position="6"/>
        <end position="22"/>
    </location>
</feature>
<keyword evidence="1" id="KW-0812">Transmembrane</keyword>
<dbReference type="AlphaFoldDB" id="A0A1Z1M1C8"/>
<evidence type="ECO:0000313" key="2">
    <source>
        <dbReference type="EMBL" id="ARW59888.1"/>
    </source>
</evidence>
<protein>
    <submittedName>
        <fullName evidence="2">Uncharacterized protein</fullName>
    </submittedName>
</protein>
<dbReference type="GeneID" id="33348146"/>
<accession>A0A1Z1M1C8</accession>
<gene>
    <name evidence="2" type="primary">ConsOrf3</name>
</gene>
<reference evidence="2" key="1">
    <citation type="journal article" date="2017" name="J. Phycol.">
        <title>Analysis of chloroplast genomes and a supermatrix inform reclassification of the Rhodomelaceae (Rhodophyta).</title>
        <authorList>
            <person name="Diaz-Tapia P."/>
            <person name="Maggs C.A."/>
            <person name="West J.A."/>
            <person name="Verbruggen H."/>
        </authorList>
    </citation>
    <scope>NUCLEOTIDE SEQUENCE</scope>
    <source>
        <strain evidence="2">HV1501</strain>
    </source>
</reference>
<name>A0A1Z1M1C8_9FLOR</name>
<geneLocation type="chloroplast" evidence="2"/>
<keyword evidence="1" id="KW-0472">Membrane</keyword>